<evidence type="ECO:0000313" key="2">
    <source>
        <dbReference type="EMBL" id="KAK8058778.1"/>
    </source>
</evidence>
<protein>
    <submittedName>
        <fullName evidence="2">Uncharacterized protein</fullName>
    </submittedName>
</protein>
<dbReference type="RefSeq" id="XP_066714224.1">
    <property type="nucleotide sequence ID" value="XM_066860635.1"/>
</dbReference>
<proteinExistence type="predicted"/>
<sequence>MSPAGSSAYVLDDSKEVVVDDGKEVAVDDGKEVLADAARRSIPDARRAPKPLARWAASGRSRIHQTWRKGVAKARGLSFSSRNARTASSSTRRDGLVAPYVPPGLSQHPPPRKLRSAVFGSFRVFRVPREN</sequence>
<accession>A0ABR1UIP0</accession>
<feature type="region of interest" description="Disordered" evidence="1">
    <location>
        <begin position="78"/>
        <end position="113"/>
    </location>
</feature>
<evidence type="ECO:0000313" key="3">
    <source>
        <dbReference type="Proteomes" id="UP001480595"/>
    </source>
</evidence>
<gene>
    <name evidence="2" type="ORF">PG994_009226</name>
</gene>
<evidence type="ECO:0000256" key="1">
    <source>
        <dbReference type="SAM" id="MobiDB-lite"/>
    </source>
</evidence>
<reference evidence="2 3" key="1">
    <citation type="submission" date="2023-01" db="EMBL/GenBank/DDBJ databases">
        <title>Analysis of 21 Apiospora genomes using comparative genomics revels a genus with tremendous synthesis potential of carbohydrate active enzymes and secondary metabolites.</title>
        <authorList>
            <person name="Sorensen T."/>
        </authorList>
    </citation>
    <scope>NUCLEOTIDE SEQUENCE [LARGE SCALE GENOMIC DNA]</scope>
    <source>
        <strain evidence="2 3">CBS 135458</strain>
    </source>
</reference>
<feature type="compositionally biased region" description="Low complexity" evidence="1">
    <location>
        <begin position="78"/>
        <end position="90"/>
    </location>
</feature>
<dbReference type="Proteomes" id="UP001480595">
    <property type="component" value="Unassembled WGS sequence"/>
</dbReference>
<organism evidence="2 3">
    <name type="scientific">Apiospora phragmitis</name>
    <dbReference type="NCBI Taxonomy" id="2905665"/>
    <lineage>
        <taxon>Eukaryota</taxon>
        <taxon>Fungi</taxon>
        <taxon>Dikarya</taxon>
        <taxon>Ascomycota</taxon>
        <taxon>Pezizomycotina</taxon>
        <taxon>Sordariomycetes</taxon>
        <taxon>Xylariomycetidae</taxon>
        <taxon>Amphisphaeriales</taxon>
        <taxon>Apiosporaceae</taxon>
        <taxon>Apiospora</taxon>
    </lineage>
</organism>
<keyword evidence="3" id="KW-1185">Reference proteome</keyword>
<dbReference type="EMBL" id="JAQQWL010000009">
    <property type="protein sequence ID" value="KAK8058778.1"/>
    <property type="molecule type" value="Genomic_DNA"/>
</dbReference>
<dbReference type="GeneID" id="92093698"/>
<name>A0ABR1UIP0_9PEZI</name>
<comment type="caution">
    <text evidence="2">The sequence shown here is derived from an EMBL/GenBank/DDBJ whole genome shotgun (WGS) entry which is preliminary data.</text>
</comment>